<dbReference type="InterPro" id="IPR029052">
    <property type="entry name" value="Metallo-depent_PP-like"/>
</dbReference>
<protein>
    <submittedName>
        <fullName evidence="5">3',5'-cyclic adenosine monophosphate phosphodiesterase CpdA</fullName>
        <ecNumber evidence="5">3.1.4.17</ecNumber>
    </submittedName>
</protein>
<dbReference type="PANTHER" id="PTHR42988:SF2">
    <property type="entry name" value="CYCLIC NUCLEOTIDE PHOSPHODIESTERASE CBUA0032-RELATED"/>
    <property type="match status" value="1"/>
</dbReference>
<dbReference type="eggNOG" id="COG1409">
    <property type="taxonomic scope" value="Bacteria"/>
</dbReference>
<dbReference type="EC" id="3.1.4.17" evidence="5"/>
<dbReference type="OrthoDB" id="5241795at2"/>
<dbReference type="PANTHER" id="PTHR42988">
    <property type="entry name" value="PHOSPHOHYDROLASE"/>
    <property type="match status" value="1"/>
</dbReference>
<proteinExistence type="inferred from homology"/>
<dbReference type="GO" id="GO:0004114">
    <property type="term" value="F:3',5'-cyclic-nucleotide phosphodiesterase activity"/>
    <property type="evidence" value="ECO:0007669"/>
    <property type="project" value="UniProtKB-EC"/>
</dbReference>
<accession>A0A098BUU1</accession>
<dbReference type="Gene3D" id="3.60.21.10">
    <property type="match status" value="1"/>
</dbReference>
<dbReference type="RefSeq" id="WP_010592316.1">
    <property type="nucleotide sequence ID" value="NZ_CP023714.1"/>
</dbReference>
<keyword evidence="1" id="KW-0479">Metal-binding</keyword>
<name>A0A098BUU1_9NOCA</name>
<keyword evidence="2 5" id="KW-0378">Hydrolase</keyword>
<evidence type="ECO:0000256" key="2">
    <source>
        <dbReference type="ARBA" id="ARBA00022801"/>
    </source>
</evidence>
<dbReference type="InterPro" id="IPR004843">
    <property type="entry name" value="Calcineurin-like_PHP"/>
</dbReference>
<evidence type="ECO:0000256" key="3">
    <source>
        <dbReference type="ARBA" id="ARBA00023004"/>
    </source>
</evidence>
<dbReference type="InterPro" id="IPR050884">
    <property type="entry name" value="CNP_phosphodiesterase-III"/>
</dbReference>
<dbReference type="AlphaFoldDB" id="A0A098BUU1"/>
<organism evidence="5 6">
    <name type="scientific">Rhodococcus ruber</name>
    <dbReference type="NCBI Taxonomy" id="1830"/>
    <lineage>
        <taxon>Bacteria</taxon>
        <taxon>Bacillati</taxon>
        <taxon>Actinomycetota</taxon>
        <taxon>Actinomycetes</taxon>
        <taxon>Mycobacteriales</taxon>
        <taxon>Nocardiaceae</taxon>
        <taxon>Rhodococcus</taxon>
    </lineage>
</organism>
<keyword evidence="3" id="KW-0408">Iron</keyword>
<dbReference type="InterPro" id="IPR026575">
    <property type="entry name" value="GpdQ/CpdA-like"/>
</dbReference>
<dbReference type="CDD" id="cd07402">
    <property type="entry name" value="MPP_GpdQ"/>
    <property type="match status" value="1"/>
</dbReference>
<dbReference type="EMBL" id="CCSD01000112">
    <property type="protein sequence ID" value="CDZ92488.1"/>
    <property type="molecule type" value="Genomic_DNA"/>
</dbReference>
<dbReference type="Pfam" id="PF00149">
    <property type="entry name" value="Metallophos"/>
    <property type="match status" value="1"/>
</dbReference>
<sequence length="306" mass="32889">MGSPRGAERIAEYPRPSHTLLHITDTHLVGGDELLYGTVDADARVQQILADIRASGVQPDALVFTGDLADRGQPDAYAKLRGLVEPVAQALGAQIVWAMGNHDDRATFRELLLDQAPSTGPIDRVYHVNGLRIITLDTSVPGFHHGEVSQEQLNWLAQELETSAPFGTILAMHHPPVPSVFDQAVLVELRDQAGLAEVLRDTDVRTILAGHLHYTTTATFADIPVSVASSTCYTQDLNVPAGCQRGHDGAQGFNLVHVYPDTIVHSVVPTGSYATAGRPSTAEDAAQRLAEAGIRIPENPDVTVRV</sequence>
<dbReference type="SUPFAM" id="SSF56300">
    <property type="entry name" value="Metallo-dependent phosphatases"/>
    <property type="match status" value="1"/>
</dbReference>
<gene>
    <name evidence="5" type="primary">cpdA</name>
    <name evidence="5" type="ORF">RHRU231_960017</name>
</gene>
<comment type="similarity">
    <text evidence="4">Belongs to the cyclic nucleotide phosphodiesterase class-III family.</text>
</comment>
<evidence type="ECO:0000256" key="1">
    <source>
        <dbReference type="ARBA" id="ARBA00022723"/>
    </source>
</evidence>
<evidence type="ECO:0000313" key="5">
    <source>
        <dbReference type="EMBL" id="CDZ92488.1"/>
    </source>
</evidence>
<reference evidence="5 6" key="1">
    <citation type="journal article" date="2014" name="Genome Announc.">
        <title>Draft Genome Sequence of Propane- and Butane-Oxidizing Actinobacterium Rhodococcus ruber IEGM 231.</title>
        <authorList>
            <person name="Ivshina I.B."/>
            <person name="Kuyukina M.S."/>
            <person name="Krivoruchko A.V."/>
            <person name="Barbe V."/>
            <person name="Fischer C."/>
        </authorList>
    </citation>
    <scope>NUCLEOTIDE SEQUENCE [LARGE SCALE GENOMIC DNA]</scope>
</reference>
<dbReference type="Proteomes" id="UP000042997">
    <property type="component" value="Unassembled WGS sequence"/>
</dbReference>
<evidence type="ECO:0000313" key="6">
    <source>
        <dbReference type="Proteomes" id="UP000042997"/>
    </source>
</evidence>
<dbReference type="GO" id="GO:0046872">
    <property type="term" value="F:metal ion binding"/>
    <property type="evidence" value="ECO:0007669"/>
    <property type="project" value="UniProtKB-KW"/>
</dbReference>
<dbReference type="KEGG" id="rrz:CS378_24115"/>
<evidence type="ECO:0000256" key="4">
    <source>
        <dbReference type="ARBA" id="ARBA00025742"/>
    </source>
</evidence>